<dbReference type="GO" id="GO:0005506">
    <property type="term" value="F:iron ion binding"/>
    <property type="evidence" value="ECO:0007669"/>
    <property type="project" value="InterPro"/>
</dbReference>
<feature type="region of interest" description="Disordered" evidence="12">
    <location>
        <begin position="191"/>
        <end position="214"/>
    </location>
</feature>
<comment type="subcellular location">
    <subcellularLocation>
        <location evidence="1">Cell membrane</location>
        <topology evidence="1">Multi-pass membrane protein</topology>
    </subcellularLocation>
</comment>
<evidence type="ECO:0000256" key="3">
    <source>
        <dbReference type="ARBA" id="ARBA00022448"/>
    </source>
</evidence>
<evidence type="ECO:0000256" key="6">
    <source>
        <dbReference type="ARBA" id="ARBA00022692"/>
    </source>
</evidence>
<evidence type="ECO:0000256" key="10">
    <source>
        <dbReference type="ARBA" id="ARBA00023004"/>
    </source>
</evidence>
<sequence length="214" mass="23677">MTRTVVMFTGLERLWHWSQALLIILLLLTGFEVHGSYSLLGFGTAATLHVLAALALIVVWIFAIFWHLATGEWRQYAPTTRGLAAVVRFYLYGMFRGESHPFNPRPKRKHNPLQAASYLLFGVVISPLLWITGLLYLGIDLWSAPAGLPLAPVALIHVAAAYGAALFLLVHVYMITTGRTPTTHLKTMITGREESDEAARQPSQAVSSQARRGL</sequence>
<comment type="caution">
    <text evidence="15">The sequence shown here is derived from an EMBL/GenBank/DDBJ whole genome shotgun (WGS) entry which is preliminary data.</text>
</comment>
<feature type="transmembrane region" description="Helical" evidence="13">
    <location>
        <begin position="151"/>
        <end position="176"/>
    </location>
</feature>
<proteinExistence type="inferred from homology"/>
<evidence type="ECO:0000256" key="2">
    <source>
        <dbReference type="ARBA" id="ARBA00008622"/>
    </source>
</evidence>
<keyword evidence="9 13" id="KW-1133">Transmembrane helix</keyword>
<keyword evidence="6 13" id="KW-0812">Transmembrane</keyword>
<dbReference type="InterPro" id="IPR000516">
    <property type="entry name" value="Ni-dep_Hydgase_cyt-B"/>
</dbReference>
<keyword evidence="4" id="KW-1003">Cell membrane</keyword>
<evidence type="ECO:0000256" key="5">
    <source>
        <dbReference type="ARBA" id="ARBA00022617"/>
    </source>
</evidence>
<accession>A0A9X1B5U7</accession>
<gene>
    <name evidence="15" type="ORF">CKO42_20690</name>
</gene>
<keyword evidence="11 13" id="KW-0472">Membrane</keyword>
<evidence type="ECO:0000256" key="4">
    <source>
        <dbReference type="ARBA" id="ARBA00022475"/>
    </source>
</evidence>
<feature type="transmembrane region" description="Helical" evidence="13">
    <location>
        <begin position="45"/>
        <end position="69"/>
    </location>
</feature>
<dbReference type="PRINTS" id="PR00161">
    <property type="entry name" value="NIHGNASECYTB"/>
</dbReference>
<dbReference type="RefSeq" id="WP_200248259.1">
    <property type="nucleotide sequence ID" value="NZ_NRRY01000049.1"/>
</dbReference>
<keyword evidence="3" id="KW-0813">Transport</keyword>
<feature type="transmembrane region" description="Helical" evidence="13">
    <location>
        <begin position="14"/>
        <end position="33"/>
    </location>
</feature>
<keyword evidence="8" id="KW-0249">Electron transport</keyword>
<evidence type="ECO:0000256" key="1">
    <source>
        <dbReference type="ARBA" id="ARBA00004651"/>
    </source>
</evidence>
<evidence type="ECO:0000259" key="14">
    <source>
        <dbReference type="Pfam" id="PF01292"/>
    </source>
</evidence>
<feature type="transmembrane region" description="Helical" evidence="13">
    <location>
        <begin position="116"/>
        <end position="139"/>
    </location>
</feature>
<dbReference type="SUPFAM" id="SSF81342">
    <property type="entry name" value="Transmembrane di-heme cytochromes"/>
    <property type="match status" value="1"/>
</dbReference>
<keyword evidence="5" id="KW-0349">Heme</keyword>
<comment type="similarity">
    <text evidence="2">Belongs to the HupC/HyaC/HydC family.</text>
</comment>
<dbReference type="Proteomes" id="UP001138768">
    <property type="component" value="Unassembled WGS sequence"/>
</dbReference>
<dbReference type="GO" id="GO:0005886">
    <property type="term" value="C:plasma membrane"/>
    <property type="evidence" value="ECO:0007669"/>
    <property type="project" value="UniProtKB-SubCell"/>
</dbReference>
<feature type="compositionally biased region" description="Polar residues" evidence="12">
    <location>
        <begin position="201"/>
        <end position="214"/>
    </location>
</feature>
<evidence type="ECO:0000313" key="16">
    <source>
        <dbReference type="Proteomes" id="UP001138768"/>
    </source>
</evidence>
<dbReference type="InterPro" id="IPR011577">
    <property type="entry name" value="Cyt_b561_bac/Ni-Hgenase"/>
</dbReference>
<dbReference type="GO" id="GO:0009055">
    <property type="term" value="F:electron transfer activity"/>
    <property type="evidence" value="ECO:0007669"/>
    <property type="project" value="InterPro"/>
</dbReference>
<reference evidence="15 16" key="1">
    <citation type="journal article" date="2020" name="Microorganisms">
        <title>Osmotic Adaptation and Compatible Solute Biosynthesis of Phototrophic Bacteria as Revealed from Genome Analyses.</title>
        <authorList>
            <person name="Imhoff J.F."/>
            <person name="Rahn T."/>
            <person name="Kunzel S."/>
            <person name="Keller A."/>
            <person name="Neulinger S.C."/>
        </authorList>
    </citation>
    <scope>NUCLEOTIDE SEQUENCE [LARGE SCALE GENOMIC DNA]</scope>
    <source>
        <strain evidence="15 16">DSM 25653</strain>
    </source>
</reference>
<evidence type="ECO:0000313" key="15">
    <source>
        <dbReference type="EMBL" id="MBK1620803.1"/>
    </source>
</evidence>
<evidence type="ECO:0000256" key="12">
    <source>
        <dbReference type="SAM" id="MobiDB-lite"/>
    </source>
</evidence>
<name>A0A9X1B5U7_9GAMM</name>
<dbReference type="PANTHER" id="PTHR30485">
    <property type="entry name" value="NI/FE-HYDROGENASE 1 B-TYPE CYTOCHROME SUBUNIT"/>
    <property type="match status" value="1"/>
</dbReference>
<dbReference type="InterPro" id="IPR051542">
    <property type="entry name" value="Hydrogenase_cytochrome"/>
</dbReference>
<evidence type="ECO:0000256" key="11">
    <source>
        <dbReference type="ARBA" id="ARBA00023136"/>
    </source>
</evidence>
<dbReference type="PANTHER" id="PTHR30485:SF1">
    <property type="entry name" value="CYTOCHROME YDHU-RELATED"/>
    <property type="match status" value="1"/>
</dbReference>
<dbReference type="EMBL" id="NRRY01000049">
    <property type="protein sequence ID" value="MBK1620803.1"/>
    <property type="molecule type" value="Genomic_DNA"/>
</dbReference>
<organism evidence="15 16">
    <name type="scientific">Lamprobacter modestohalophilus</name>
    <dbReference type="NCBI Taxonomy" id="1064514"/>
    <lineage>
        <taxon>Bacteria</taxon>
        <taxon>Pseudomonadati</taxon>
        <taxon>Pseudomonadota</taxon>
        <taxon>Gammaproteobacteria</taxon>
        <taxon>Chromatiales</taxon>
        <taxon>Chromatiaceae</taxon>
        <taxon>Lamprobacter</taxon>
    </lineage>
</organism>
<keyword evidence="7" id="KW-0479">Metal-binding</keyword>
<evidence type="ECO:0000256" key="13">
    <source>
        <dbReference type="SAM" id="Phobius"/>
    </source>
</evidence>
<evidence type="ECO:0000256" key="9">
    <source>
        <dbReference type="ARBA" id="ARBA00022989"/>
    </source>
</evidence>
<keyword evidence="16" id="KW-1185">Reference proteome</keyword>
<feature type="domain" description="Cytochrome b561 bacterial/Ni-hydrogenase" evidence="14">
    <location>
        <begin position="8"/>
        <end position="191"/>
    </location>
</feature>
<dbReference type="Gene3D" id="1.20.950.20">
    <property type="entry name" value="Transmembrane di-heme cytochromes, Chain C"/>
    <property type="match status" value="1"/>
</dbReference>
<dbReference type="Pfam" id="PF01292">
    <property type="entry name" value="Ni_hydr_CYTB"/>
    <property type="match status" value="1"/>
</dbReference>
<evidence type="ECO:0000256" key="7">
    <source>
        <dbReference type="ARBA" id="ARBA00022723"/>
    </source>
</evidence>
<dbReference type="GO" id="GO:0022904">
    <property type="term" value="P:respiratory electron transport chain"/>
    <property type="evidence" value="ECO:0007669"/>
    <property type="project" value="InterPro"/>
</dbReference>
<keyword evidence="10" id="KW-0408">Iron</keyword>
<evidence type="ECO:0000256" key="8">
    <source>
        <dbReference type="ARBA" id="ARBA00022982"/>
    </source>
</evidence>
<dbReference type="GO" id="GO:0020037">
    <property type="term" value="F:heme binding"/>
    <property type="evidence" value="ECO:0007669"/>
    <property type="project" value="TreeGrafter"/>
</dbReference>
<dbReference type="AlphaFoldDB" id="A0A9X1B5U7"/>
<dbReference type="InterPro" id="IPR016174">
    <property type="entry name" value="Di-haem_cyt_TM"/>
</dbReference>
<protein>
    <submittedName>
        <fullName evidence="15">Cytochrome B</fullName>
    </submittedName>
</protein>